<keyword evidence="6" id="KW-0067">ATP-binding</keyword>
<keyword evidence="5 9" id="KW-0227">DNA damage</keyword>
<proteinExistence type="inferred from homology"/>
<dbReference type="GO" id="GO:0009432">
    <property type="term" value="P:SOS response"/>
    <property type="evidence" value="ECO:0007669"/>
    <property type="project" value="TreeGrafter"/>
</dbReference>
<evidence type="ECO:0000256" key="4">
    <source>
        <dbReference type="ARBA" id="ARBA00022741"/>
    </source>
</evidence>
<dbReference type="FunFam" id="3.40.50.300:FF:000356">
    <property type="entry name" value="DNA repair protein RecN"/>
    <property type="match status" value="1"/>
</dbReference>
<evidence type="ECO:0000256" key="6">
    <source>
        <dbReference type="ARBA" id="ARBA00022840"/>
    </source>
</evidence>
<evidence type="ECO:0000256" key="1">
    <source>
        <dbReference type="ARBA" id="ARBA00003618"/>
    </source>
</evidence>
<dbReference type="GO" id="GO:0006281">
    <property type="term" value="P:DNA repair"/>
    <property type="evidence" value="ECO:0007669"/>
    <property type="project" value="UniProtKB-KW"/>
</dbReference>
<feature type="coiled-coil region" evidence="10">
    <location>
        <begin position="331"/>
        <end position="365"/>
    </location>
</feature>
<dbReference type="InterPro" id="IPR003395">
    <property type="entry name" value="RecF/RecN/SMC_N"/>
</dbReference>
<dbReference type="InterPro" id="IPR027417">
    <property type="entry name" value="P-loop_NTPase"/>
</dbReference>
<feature type="coiled-coil region" evidence="10">
    <location>
        <begin position="170"/>
        <end position="227"/>
    </location>
</feature>
<sequence>MLSELIIKNFAIIEEVSISFEKGLTVLSGETGAGKSIIIDAIGLLLGGRGSAEFVRYDTEKAEIEGLFHIEDENHPIYIRCKEHGFDIEDEMLILKRDITASGKSICRINGKLVTTTILKEIGGLLVDIHGQHESQDLMNHEHHLAMLQQYDGKGLLPLIESYQGVFSHYSSLKKQLKQLTENEQQMAHRLDLIQFQLSEIQNANLKENEDEQLTEERLKIANFERIYKSLVEAYQSLSQDGSGLDSVRSSMYSLESVASIDQNIKEMHEGISSSYYLLEDISYRLRDSIEEMEYDPNRLNEIENRLNEISMLKKKYGATVTDILKYAEGIEQELDKIQHKDMHIEKLEKDLQNATQSLIDVGLKLSEKRKELANQLTSDIHKELKELYMEKTTFEIVFSFEEGSSTDPYFNNQHVKFTKDGFDTVEFYISTNPGEPLKPLAKVASGGELSRMFLALKSIFTKHQGITSIIFDEVDTGVSGRVAQAIAEKIHKVSVNSQVLCITHLPQVASMADTHLFIAKLIDGNRTKTSVTPLQNEQKINEIARMIAGVEITDVTIQHAKELIEQATSTKYQSQ</sequence>
<evidence type="ECO:0000256" key="10">
    <source>
        <dbReference type="SAM" id="Coils"/>
    </source>
</evidence>
<dbReference type="InterPro" id="IPR004604">
    <property type="entry name" value="DNA_recomb/repair_RecN"/>
</dbReference>
<dbReference type="AlphaFoldDB" id="A0A8J3ACM6"/>
<name>A0A8J3ACM6_9BACI</name>
<feature type="domain" description="RecF/RecN/SMC N-terminal" evidence="11">
    <location>
        <begin position="1"/>
        <end position="519"/>
    </location>
</feature>
<dbReference type="PANTHER" id="PTHR11059">
    <property type="entry name" value="DNA REPAIR PROTEIN RECN"/>
    <property type="match status" value="1"/>
</dbReference>
<dbReference type="FunFam" id="3.40.50.300:FF:000319">
    <property type="entry name" value="DNA repair protein RecN"/>
    <property type="match status" value="1"/>
</dbReference>
<keyword evidence="10" id="KW-0175">Coiled coil</keyword>
<organism evidence="12 13">
    <name type="scientific">Gottfriedia solisilvae</name>
    <dbReference type="NCBI Taxonomy" id="1516104"/>
    <lineage>
        <taxon>Bacteria</taxon>
        <taxon>Bacillati</taxon>
        <taxon>Bacillota</taxon>
        <taxon>Bacilli</taxon>
        <taxon>Bacillales</taxon>
        <taxon>Bacillaceae</taxon>
        <taxon>Gottfriedia</taxon>
    </lineage>
</organism>
<dbReference type="Pfam" id="PF02463">
    <property type="entry name" value="SMC_N"/>
    <property type="match status" value="1"/>
</dbReference>
<evidence type="ECO:0000256" key="9">
    <source>
        <dbReference type="PIRNR" id="PIRNR003128"/>
    </source>
</evidence>
<dbReference type="RefSeq" id="WP_087998989.1">
    <property type="nucleotide sequence ID" value="NZ_BMHB01000001.1"/>
</dbReference>
<comment type="similarity">
    <text evidence="2 9">Belongs to the RecN family.</text>
</comment>
<evidence type="ECO:0000256" key="5">
    <source>
        <dbReference type="ARBA" id="ARBA00022763"/>
    </source>
</evidence>
<gene>
    <name evidence="12" type="primary">recN</name>
    <name evidence="12" type="ORF">GCM10007380_07360</name>
</gene>
<comment type="caution">
    <text evidence="12">The sequence shown here is derived from an EMBL/GenBank/DDBJ whole genome shotgun (WGS) entry which is preliminary data.</text>
</comment>
<dbReference type="Gene3D" id="3.40.50.300">
    <property type="entry name" value="P-loop containing nucleotide triphosphate hydrolases"/>
    <property type="match status" value="2"/>
</dbReference>
<dbReference type="OrthoDB" id="9806954at2"/>
<keyword evidence="4" id="KW-0547">Nucleotide-binding</keyword>
<dbReference type="SUPFAM" id="SSF52540">
    <property type="entry name" value="P-loop containing nucleoside triphosphate hydrolases"/>
    <property type="match status" value="1"/>
</dbReference>
<dbReference type="NCBIfam" id="NF008121">
    <property type="entry name" value="PRK10869.1"/>
    <property type="match status" value="1"/>
</dbReference>
<evidence type="ECO:0000256" key="8">
    <source>
        <dbReference type="ARBA" id="ARBA00033408"/>
    </source>
</evidence>
<dbReference type="PIRSF" id="PIRSF003128">
    <property type="entry name" value="RecN"/>
    <property type="match status" value="1"/>
</dbReference>
<evidence type="ECO:0000313" key="13">
    <source>
        <dbReference type="Proteomes" id="UP000626244"/>
    </source>
</evidence>
<accession>A0A8J3ACM6</accession>
<dbReference type="GO" id="GO:0006310">
    <property type="term" value="P:DNA recombination"/>
    <property type="evidence" value="ECO:0007669"/>
    <property type="project" value="InterPro"/>
</dbReference>
<reference evidence="13" key="1">
    <citation type="journal article" date="2019" name="Int. J. Syst. Evol. Microbiol.">
        <title>The Global Catalogue of Microorganisms (GCM) 10K type strain sequencing project: providing services to taxonomists for standard genome sequencing and annotation.</title>
        <authorList>
            <consortium name="The Broad Institute Genomics Platform"/>
            <consortium name="The Broad Institute Genome Sequencing Center for Infectious Disease"/>
            <person name="Wu L."/>
            <person name="Ma J."/>
        </authorList>
    </citation>
    <scope>NUCLEOTIDE SEQUENCE [LARGE SCALE GENOMIC DNA]</scope>
    <source>
        <strain evidence="13">CGMCC 1.14993</strain>
    </source>
</reference>
<keyword evidence="13" id="KW-1185">Reference proteome</keyword>
<dbReference type="GO" id="GO:0005524">
    <property type="term" value="F:ATP binding"/>
    <property type="evidence" value="ECO:0007669"/>
    <property type="project" value="UniProtKB-KW"/>
</dbReference>
<dbReference type="CDD" id="cd03241">
    <property type="entry name" value="ABC_RecN"/>
    <property type="match status" value="2"/>
</dbReference>
<evidence type="ECO:0000256" key="7">
    <source>
        <dbReference type="ARBA" id="ARBA00023204"/>
    </source>
</evidence>
<keyword evidence="7 9" id="KW-0234">DNA repair</keyword>
<evidence type="ECO:0000259" key="11">
    <source>
        <dbReference type="Pfam" id="PF02463"/>
    </source>
</evidence>
<evidence type="ECO:0000313" key="12">
    <source>
        <dbReference type="EMBL" id="GGI11344.1"/>
    </source>
</evidence>
<dbReference type="EMBL" id="BMHB01000001">
    <property type="protein sequence ID" value="GGI11344.1"/>
    <property type="molecule type" value="Genomic_DNA"/>
</dbReference>
<evidence type="ECO:0000256" key="2">
    <source>
        <dbReference type="ARBA" id="ARBA00009441"/>
    </source>
</evidence>
<dbReference type="PANTHER" id="PTHR11059:SF0">
    <property type="entry name" value="DNA REPAIR PROTEIN RECN"/>
    <property type="match status" value="1"/>
</dbReference>
<dbReference type="NCBIfam" id="TIGR00634">
    <property type="entry name" value="recN"/>
    <property type="match status" value="1"/>
</dbReference>
<evidence type="ECO:0000256" key="3">
    <source>
        <dbReference type="ARBA" id="ARBA00021315"/>
    </source>
</evidence>
<comment type="function">
    <text evidence="1 9">May be involved in recombinational repair of damaged DNA.</text>
</comment>
<dbReference type="Proteomes" id="UP000626244">
    <property type="component" value="Unassembled WGS sequence"/>
</dbReference>
<dbReference type="GO" id="GO:0043590">
    <property type="term" value="C:bacterial nucleoid"/>
    <property type="evidence" value="ECO:0007669"/>
    <property type="project" value="TreeGrafter"/>
</dbReference>
<protein>
    <recommendedName>
        <fullName evidence="3 9">DNA repair protein RecN</fullName>
    </recommendedName>
    <alternativeName>
        <fullName evidence="8 9">Recombination protein N</fullName>
    </alternativeName>
</protein>